<evidence type="ECO:0000313" key="3">
    <source>
        <dbReference type="Proteomes" id="UP000503339"/>
    </source>
</evidence>
<dbReference type="AlphaFoldDB" id="A0A6M7UD41"/>
<accession>A0A6M7UD41</accession>
<evidence type="ECO:0000313" key="2">
    <source>
        <dbReference type="EMBL" id="QKC74636.1"/>
    </source>
</evidence>
<keyword evidence="3" id="KW-1185">Reference proteome</keyword>
<dbReference type="KEGG" id="merd:EB233_03030"/>
<keyword evidence="1" id="KW-0732">Signal</keyword>
<sequence>MMKKLLLAGLLAATSLTAGASLAEDKKPDISAAQQAEGRQILLTARSLESYGEAKGDALALVTAAKMVASVPGRVLADGQQGDKGANFDIEAVLKKAEGLAQGDELITKVAADVRTMAKANSKAVCYWQYYCYWNGYCEYAYYCY</sequence>
<proteinExistence type="predicted"/>
<name>A0A6M7UD41_9HYPH</name>
<reference evidence="2 3" key="1">
    <citation type="submission" date="2018-10" db="EMBL/GenBank/DDBJ databases">
        <authorList>
            <person name="Perry B.J."/>
            <person name="Sullivan J.T."/>
            <person name="Murphy R.J.T."/>
            <person name="Ramsay J.P."/>
            <person name="Ronson C.W."/>
        </authorList>
    </citation>
    <scope>NUCLEOTIDE SEQUENCE [LARGE SCALE GENOMIC DNA]</scope>
    <source>
        <strain evidence="2 3">NZP2014</strain>
    </source>
</reference>
<gene>
    <name evidence="2" type="ORF">EB233_03030</name>
</gene>
<dbReference type="Proteomes" id="UP000503339">
    <property type="component" value="Chromosome"/>
</dbReference>
<protein>
    <submittedName>
        <fullName evidence="2">Uncharacterized protein</fullName>
    </submittedName>
</protein>
<evidence type="ECO:0000256" key="1">
    <source>
        <dbReference type="SAM" id="SignalP"/>
    </source>
</evidence>
<feature type="signal peptide" evidence="1">
    <location>
        <begin position="1"/>
        <end position="20"/>
    </location>
</feature>
<dbReference type="EMBL" id="CP033361">
    <property type="protein sequence ID" value="QKC74636.1"/>
    <property type="molecule type" value="Genomic_DNA"/>
</dbReference>
<organism evidence="2 3">
    <name type="scientific">Mesorhizobium erdmanii</name>
    <dbReference type="NCBI Taxonomy" id="1777866"/>
    <lineage>
        <taxon>Bacteria</taxon>
        <taxon>Pseudomonadati</taxon>
        <taxon>Pseudomonadota</taxon>
        <taxon>Alphaproteobacteria</taxon>
        <taxon>Hyphomicrobiales</taxon>
        <taxon>Phyllobacteriaceae</taxon>
        <taxon>Mesorhizobium</taxon>
    </lineage>
</organism>
<dbReference type="RefSeq" id="WP_064990140.1">
    <property type="nucleotide sequence ID" value="NZ_CP033361.1"/>
</dbReference>
<feature type="chain" id="PRO_5027101773" evidence="1">
    <location>
        <begin position="21"/>
        <end position="145"/>
    </location>
</feature>